<keyword evidence="2" id="KW-0378">Hydrolase</keyword>
<dbReference type="SUPFAM" id="SSF56024">
    <property type="entry name" value="Phospholipase D/nuclease"/>
    <property type="match status" value="2"/>
</dbReference>
<reference evidence="5 6" key="1">
    <citation type="submission" date="2022-09" db="EMBL/GenBank/DDBJ databases">
        <authorList>
            <person name="Han X.L."/>
            <person name="Wang Q."/>
            <person name="Lu T."/>
        </authorList>
    </citation>
    <scope>NUCLEOTIDE SEQUENCE [LARGE SCALE GENOMIC DNA]</scope>
    <source>
        <strain evidence="5 6">WQ 127069</strain>
    </source>
</reference>
<dbReference type="PANTHER" id="PTHR18896">
    <property type="entry name" value="PHOSPHOLIPASE D"/>
    <property type="match status" value="1"/>
</dbReference>
<evidence type="ECO:0000256" key="3">
    <source>
        <dbReference type="ARBA" id="ARBA00023098"/>
    </source>
</evidence>
<feature type="domain" description="PLD phosphodiesterase" evidence="4">
    <location>
        <begin position="360"/>
        <end position="387"/>
    </location>
</feature>
<dbReference type="InterPro" id="IPR025202">
    <property type="entry name" value="PLD-like_dom"/>
</dbReference>
<protein>
    <submittedName>
        <fullName evidence="5">Phosphatidylserine/phosphatidylglycerophosphate/ cardiolipin synthase family protein</fullName>
    </submittedName>
</protein>
<dbReference type="SMART" id="SM00155">
    <property type="entry name" value="PLDc"/>
    <property type="match status" value="2"/>
</dbReference>
<gene>
    <name evidence="5" type="ORF">OB236_25755</name>
</gene>
<evidence type="ECO:0000259" key="4">
    <source>
        <dbReference type="PROSITE" id="PS50035"/>
    </source>
</evidence>
<keyword evidence="3" id="KW-0443">Lipid metabolism</keyword>
<sequence length="464" mass="51735">MIQPQVSTTADSEPQIACIISATYPARHGNVVRPLVDSAPTFRRICEAVETARHSVWLTITFAAPDYQMPDGRGTLFDVLDRAVARGLDVRIIFWRPNQESSGYGQAFAGSPADRDMLDERYSSFRARWDRAHAAYCQHQKIWLIDAGQPSETAFVGGINPTFKAFEPGHVGEGHRHDVYVEVMGPSATDVHHNFVQRWNEASERMLEDGVWGHNGDDELSFPMHVTDPRGDSLVQIQRNVHAGRYNDSHPTPGGLPYDIAAGERTIFDQYNQAIYAASSSIYIENQALPIPEIAVSLEEALKRGVDVVVLVPAEPEEYVRAARRNRDRKGFFAHIEALGDYENFTLVGIAGPDGQGGRSNIYVHAKIMLVDDAWATIGSCNLHSNSLFGHTEMNAAIWDPKVVRALRHQLLSEHLGQDTSLLDDRAALQLYRKVAQENQLKGECGDFNWEGLAFRLDPKTYGE</sequence>
<dbReference type="Gene3D" id="3.30.870.10">
    <property type="entry name" value="Endonuclease Chain A"/>
    <property type="match status" value="2"/>
</dbReference>
<keyword evidence="1" id="KW-0677">Repeat</keyword>
<proteinExistence type="predicted"/>
<dbReference type="EMBL" id="JAOQIO010000094">
    <property type="protein sequence ID" value="MCU6795523.1"/>
    <property type="molecule type" value="Genomic_DNA"/>
</dbReference>
<comment type="caution">
    <text evidence="5">The sequence shown here is derived from an EMBL/GenBank/DDBJ whole genome shotgun (WGS) entry which is preliminary data.</text>
</comment>
<name>A0ABT2ULL2_9BACL</name>
<dbReference type="Pfam" id="PF13091">
    <property type="entry name" value="PLDc_2"/>
    <property type="match status" value="1"/>
</dbReference>
<dbReference type="CDD" id="cd09105">
    <property type="entry name" value="PLDc_vPLD1_2_like_2"/>
    <property type="match status" value="1"/>
</dbReference>
<dbReference type="InterPro" id="IPR015679">
    <property type="entry name" value="PLipase_D_fam"/>
</dbReference>
<evidence type="ECO:0000256" key="2">
    <source>
        <dbReference type="ARBA" id="ARBA00022801"/>
    </source>
</evidence>
<dbReference type="InterPro" id="IPR001736">
    <property type="entry name" value="PLipase_D/transphosphatidylase"/>
</dbReference>
<dbReference type="PROSITE" id="PS50035">
    <property type="entry name" value="PLD"/>
    <property type="match status" value="1"/>
</dbReference>
<evidence type="ECO:0000313" key="6">
    <source>
        <dbReference type="Proteomes" id="UP001652445"/>
    </source>
</evidence>
<accession>A0ABT2ULL2</accession>
<dbReference type="Proteomes" id="UP001652445">
    <property type="component" value="Unassembled WGS sequence"/>
</dbReference>
<evidence type="ECO:0000256" key="1">
    <source>
        <dbReference type="ARBA" id="ARBA00022737"/>
    </source>
</evidence>
<dbReference type="PANTHER" id="PTHR18896:SF168">
    <property type="entry name" value="PHOSPHOLIPASE D"/>
    <property type="match status" value="1"/>
</dbReference>
<evidence type="ECO:0000313" key="5">
    <source>
        <dbReference type="EMBL" id="MCU6795523.1"/>
    </source>
</evidence>
<dbReference type="RefSeq" id="WP_262686460.1">
    <property type="nucleotide sequence ID" value="NZ_JAOQIO010000094.1"/>
</dbReference>
<keyword evidence="6" id="KW-1185">Reference proteome</keyword>
<organism evidence="5 6">
    <name type="scientific">Paenibacillus baimaensis</name>
    <dbReference type="NCBI Taxonomy" id="2982185"/>
    <lineage>
        <taxon>Bacteria</taxon>
        <taxon>Bacillati</taxon>
        <taxon>Bacillota</taxon>
        <taxon>Bacilli</taxon>
        <taxon>Bacillales</taxon>
        <taxon>Paenibacillaceae</taxon>
        <taxon>Paenibacillus</taxon>
    </lineage>
</organism>